<keyword evidence="2" id="KW-1185">Reference proteome</keyword>
<gene>
    <name evidence="1" type="ORF">A2U01_0004977</name>
</gene>
<evidence type="ECO:0000313" key="1">
    <source>
        <dbReference type="EMBL" id="MCH84146.1"/>
    </source>
</evidence>
<dbReference type="InterPro" id="IPR036691">
    <property type="entry name" value="Endo/exonu/phosph_ase_sf"/>
</dbReference>
<dbReference type="Proteomes" id="UP000265520">
    <property type="component" value="Unassembled WGS sequence"/>
</dbReference>
<keyword evidence="1" id="KW-0695">RNA-directed DNA polymerase</keyword>
<dbReference type="GO" id="GO:0003964">
    <property type="term" value="F:RNA-directed DNA polymerase activity"/>
    <property type="evidence" value="ECO:0007669"/>
    <property type="project" value="UniProtKB-KW"/>
</dbReference>
<protein>
    <submittedName>
        <fullName evidence="1">RNA-directed DNA polymerase (Reverse transcriptase)</fullName>
    </submittedName>
</protein>
<comment type="caution">
    <text evidence="1">The sequence shown here is derived from an EMBL/GenBank/DDBJ whole genome shotgun (WGS) entry which is preliminary data.</text>
</comment>
<dbReference type="EMBL" id="LXQA010006330">
    <property type="protein sequence ID" value="MCH84146.1"/>
    <property type="molecule type" value="Genomic_DNA"/>
</dbReference>
<accession>A0A392M9N0</accession>
<dbReference type="PANTHER" id="PTHR33710">
    <property type="entry name" value="BNAC02G09200D PROTEIN"/>
    <property type="match status" value="1"/>
</dbReference>
<keyword evidence="1" id="KW-0548">Nucleotidyltransferase</keyword>
<dbReference type="PANTHER" id="PTHR33710:SF79">
    <property type="entry name" value="OS06G0205337 PROTEIN"/>
    <property type="match status" value="1"/>
</dbReference>
<keyword evidence="1" id="KW-0808">Transferase</keyword>
<dbReference type="AlphaFoldDB" id="A0A392M9N0"/>
<organism evidence="1 2">
    <name type="scientific">Trifolium medium</name>
    <dbReference type="NCBI Taxonomy" id="97028"/>
    <lineage>
        <taxon>Eukaryota</taxon>
        <taxon>Viridiplantae</taxon>
        <taxon>Streptophyta</taxon>
        <taxon>Embryophyta</taxon>
        <taxon>Tracheophyta</taxon>
        <taxon>Spermatophyta</taxon>
        <taxon>Magnoliopsida</taxon>
        <taxon>eudicotyledons</taxon>
        <taxon>Gunneridae</taxon>
        <taxon>Pentapetalae</taxon>
        <taxon>rosids</taxon>
        <taxon>fabids</taxon>
        <taxon>Fabales</taxon>
        <taxon>Fabaceae</taxon>
        <taxon>Papilionoideae</taxon>
        <taxon>50 kb inversion clade</taxon>
        <taxon>NPAAA clade</taxon>
        <taxon>Hologalegina</taxon>
        <taxon>IRL clade</taxon>
        <taxon>Trifolieae</taxon>
        <taxon>Trifolium</taxon>
    </lineage>
</organism>
<reference evidence="1 2" key="1">
    <citation type="journal article" date="2018" name="Front. Plant Sci.">
        <title>Red Clover (Trifolium pratense) and Zigzag Clover (T. medium) - A Picture of Genomic Similarities and Differences.</title>
        <authorList>
            <person name="Dluhosova J."/>
            <person name="Istvanek J."/>
            <person name="Nedelnik J."/>
            <person name="Repkova J."/>
        </authorList>
    </citation>
    <scope>NUCLEOTIDE SEQUENCE [LARGE SCALE GENOMIC DNA]</scope>
    <source>
        <strain evidence="2">cv. 10/8</strain>
        <tissue evidence="1">Leaf</tissue>
    </source>
</reference>
<name>A0A392M9N0_9FABA</name>
<dbReference type="SUPFAM" id="SSF56219">
    <property type="entry name" value="DNase I-like"/>
    <property type="match status" value="1"/>
</dbReference>
<sequence>MHQCVSFTISKGTEEWLCSAVYTSPICTARAMLWDHLDQLSKDIILPWLVCGLLDVGAFGSNFTWQGHCRGSRIVYGRLDRALCNHEWRMKYAEATVEHLVRRQSDHNPLLLRCSNSMSSREGRPFRFQASWFTHKDYPPLVKDTWERESGNIALRLHNVAQKSMIFNKDVFGNIFARKKEVEGRLRGIQRALENIDSANLMRIQKELLAEYDNILFQEETLWYQKSREQWIKLGSRNTSFFHAQSVIRRKRNKIHGIRLQNGEWCSDPDLMKNEALNFFKELFCSTQHVCSSNNEYDVASLDDSATMELVKPVTKKEVYDALMSMKSYKAPGPDGFQPIFFKLFWETVGDDLWNFVKLAFETARSKIVSFQGEVQRTMLLCYKKYCTS</sequence>
<evidence type="ECO:0000313" key="2">
    <source>
        <dbReference type="Proteomes" id="UP000265520"/>
    </source>
</evidence>
<proteinExistence type="predicted"/>